<sequence>MKTSPLLHPAALLTIALLACTGGAQAQASRKTAKPAELPPLTESQIATAQNVLTGEIDCEGGKKLSLNAIDGKPGYFAMKLGKQSWTLAPQDTTTGAVRLEDKKAGMVWIQIPAKSMLMNAKKGQREVDNCTAAAQRTTS</sequence>
<dbReference type="RefSeq" id="WP_341376898.1">
    <property type="nucleotide sequence ID" value="NZ_JBBUTF010000040.1"/>
</dbReference>
<protein>
    <submittedName>
        <fullName evidence="2">Uncharacterized protein</fullName>
    </submittedName>
</protein>
<dbReference type="PROSITE" id="PS51257">
    <property type="entry name" value="PROKAR_LIPOPROTEIN"/>
    <property type="match status" value="1"/>
</dbReference>
<reference evidence="2 3" key="1">
    <citation type="submission" date="2024-04" db="EMBL/GenBank/DDBJ databases">
        <title>Novel species of the genus Ideonella isolated from streams.</title>
        <authorList>
            <person name="Lu H."/>
        </authorList>
    </citation>
    <scope>NUCLEOTIDE SEQUENCE [LARGE SCALE GENOMIC DNA]</scope>
    <source>
        <strain evidence="2 3">BYS139W</strain>
    </source>
</reference>
<evidence type="ECO:0000256" key="1">
    <source>
        <dbReference type="SAM" id="SignalP"/>
    </source>
</evidence>
<keyword evidence="3" id="KW-1185">Reference proteome</keyword>
<name>A0ABU9BKQ4_9BURK</name>
<dbReference type="Proteomes" id="UP001368500">
    <property type="component" value="Unassembled WGS sequence"/>
</dbReference>
<evidence type="ECO:0000313" key="2">
    <source>
        <dbReference type="EMBL" id="MEK8029113.1"/>
    </source>
</evidence>
<feature type="chain" id="PRO_5046395214" evidence="1">
    <location>
        <begin position="27"/>
        <end position="140"/>
    </location>
</feature>
<feature type="signal peptide" evidence="1">
    <location>
        <begin position="1"/>
        <end position="26"/>
    </location>
</feature>
<evidence type="ECO:0000313" key="3">
    <source>
        <dbReference type="Proteomes" id="UP001368500"/>
    </source>
</evidence>
<gene>
    <name evidence="2" type="ORF">AACH11_24415</name>
</gene>
<comment type="caution">
    <text evidence="2">The sequence shown here is derived from an EMBL/GenBank/DDBJ whole genome shotgun (WGS) entry which is preliminary data.</text>
</comment>
<dbReference type="EMBL" id="JBBUTF010000040">
    <property type="protein sequence ID" value="MEK8029113.1"/>
    <property type="molecule type" value="Genomic_DNA"/>
</dbReference>
<organism evidence="2 3">
    <name type="scientific">Pseudaquabacterium rugosum</name>
    <dbReference type="NCBI Taxonomy" id="2984194"/>
    <lineage>
        <taxon>Bacteria</taxon>
        <taxon>Pseudomonadati</taxon>
        <taxon>Pseudomonadota</taxon>
        <taxon>Betaproteobacteria</taxon>
        <taxon>Burkholderiales</taxon>
        <taxon>Sphaerotilaceae</taxon>
        <taxon>Pseudaquabacterium</taxon>
    </lineage>
</organism>
<accession>A0ABU9BKQ4</accession>
<proteinExistence type="predicted"/>
<keyword evidence="1" id="KW-0732">Signal</keyword>